<organism evidence="1 2">
    <name type="scientific">Halobacillus campisalis</name>
    <dbReference type="NCBI Taxonomy" id="435909"/>
    <lineage>
        <taxon>Bacteria</taxon>
        <taxon>Bacillati</taxon>
        <taxon>Bacillota</taxon>
        <taxon>Bacilli</taxon>
        <taxon>Bacillales</taxon>
        <taxon>Bacillaceae</taxon>
        <taxon>Halobacillus</taxon>
    </lineage>
</organism>
<protein>
    <recommendedName>
        <fullName evidence="3">SCP2 domain-containing protein</fullName>
    </recommendedName>
</protein>
<reference evidence="2" key="1">
    <citation type="journal article" date="2019" name="Int. J. Syst. Evol. Microbiol.">
        <title>The Global Catalogue of Microorganisms (GCM) 10K type strain sequencing project: providing services to taxonomists for standard genome sequencing and annotation.</title>
        <authorList>
            <consortium name="The Broad Institute Genomics Platform"/>
            <consortium name="The Broad Institute Genome Sequencing Center for Infectious Disease"/>
            <person name="Wu L."/>
            <person name="Ma J."/>
        </authorList>
    </citation>
    <scope>NUCLEOTIDE SEQUENCE [LARGE SCALE GENOMIC DNA]</scope>
    <source>
        <strain evidence="2">CCUG 73951</strain>
    </source>
</reference>
<gene>
    <name evidence="1" type="ORF">ACFQMN_15070</name>
</gene>
<accession>A0ABW2K5V4</accession>
<evidence type="ECO:0000313" key="2">
    <source>
        <dbReference type="Proteomes" id="UP001596494"/>
    </source>
</evidence>
<dbReference type="EMBL" id="JBHTBY010000013">
    <property type="protein sequence ID" value="MFC7322196.1"/>
    <property type="molecule type" value="Genomic_DNA"/>
</dbReference>
<sequence length="105" mass="12510">MESITHWMREVNNRKDLLKKWKERPIVLFIYDNEDRIPVTIDSQQVRIDFDYDFHCQVHIDADPEIMEQIIEGEVKLTSLPSANVHVEGKLRDLLYVESLFLLAR</sequence>
<dbReference type="RefSeq" id="WP_289215957.1">
    <property type="nucleotide sequence ID" value="NZ_JAPVRC010000004.1"/>
</dbReference>
<evidence type="ECO:0008006" key="3">
    <source>
        <dbReference type="Google" id="ProtNLM"/>
    </source>
</evidence>
<proteinExistence type="predicted"/>
<evidence type="ECO:0000313" key="1">
    <source>
        <dbReference type="EMBL" id="MFC7322196.1"/>
    </source>
</evidence>
<dbReference type="Proteomes" id="UP001596494">
    <property type="component" value="Unassembled WGS sequence"/>
</dbReference>
<keyword evidence="2" id="KW-1185">Reference proteome</keyword>
<name>A0ABW2K5V4_9BACI</name>
<comment type="caution">
    <text evidence="1">The sequence shown here is derived from an EMBL/GenBank/DDBJ whole genome shotgun (WGS) entry which is preliminary data.</text>
</comment>